<feature type="region of interest" description="Disordered" evidence="1">
    <location>
        <begin position="1"/>
        <end position="44"/>
    </location>
</feature>
<comment type="caution">
    <text evidence="2">The sequence shown here is derived from an EMBL/GenBank/DDBJ whole genome shotgun (WGS) entry which is preliminary data.</text>
</comment>
<protein>
    <submittedName>
        <fullName evidence="2">Uncharacterized protein</fullName>
    </submittedName>
</protein>
<evidence type="ECO:0000313" key="2">
    <source>
        <dbReference type="EMBL" id="KVH93676.1"/>
    </source>
</evidence>
<reference evidence="2 3" key="1">
    <citation type="journal article" date="2016" name="Sci. Rep.">
        <title>The genome sequence of the outbreeding globe artichoke constructed de novo incorporating a phase-aware low-pass sequencing strategy of F1 progeny.</title>
        <authorList>
            <person name="Scaglione D."/>
            <person name="Reyes-Chin-Wo S."/>
            <person name="Acquadro A."/>
            <person name="Froenicke L."/>
            <person name="Portis E."/>
            <person name="Beitel C."/>
            <person name="Tirone M."/>
            <person name="Mauro R."/>
            <person name="Lo Monaco A."/>
            <person name="Mauromicale G."/>
            <person name="Faccioli P."/>
            <person name="Cattivelli L."/>
            <person name="Rieseberg L."/>
            <person name="Michelmore R."/>
            <person name="Lanteri S."/>
        </authorList>
    </citation>
    <scope>NUCLEOTIDE SEQUENCE [LARGE SCALE GENOMIC DNA]</scope>
    <source>
        <strain evidence="2">2C</strain>
    </source>
</reference>
<keyword evidence="3" id="KW-1185">Reference proteome</keyword>
<organism evidence="2 3">
    <name type="scientific">Cynara cardunculus var. scolymus</name>
    <name type="common">Globe artichoke</name>
    <name type="synonym">Cynara scolymus</name>
    <dbReference type="NCBI Taxonomy" id="59895"/>
    <lineage>
        <taxon>Eukaryota</taxon>
        <taxon>Viridiplantae</taxon>
        <taxon>Streptophyta</taxon>
        <taxon>Embryophyta</taxon>
        <taxon>Tracheophyta</taxon>
        <taxon>Spermatophyta</taxon>
        <taxon>Magnoliopsida</taxon>
        <taxon>eudicotyledons</taxon>
        <taxon>Gunneridae</taxon>
        <taxon>Pentapetalae</taxon>
        <taxon>asterids</taxon>
        <taxon>campanulids</taxon>
        <taxon>Asterales</taxon>
        <taxon>Asteraceae</taxon>
        <taxon>Carduoideae</taxon>
        <taxon>Cardueae</taxon>
        <taxon>Carduinae</taxon>
        <taxon>Cynara</taxon>
    </lineage>
</organism>
<evidence type="ECO:0000313" key="3">
    <source>
        <dbReference type="Proteomes" id="UP000243975"/>
    </source>
</evidence>
<accession>A0A103XMS4</accession>
<dbReference type="EMBL" id="LEKV01004635">
    <property type="protein sequence ID" value="KVH93676.1"/>
    <property type="molecule type" value="Genomic_DNA"/>
</dbReference>
<name>A0A103XMS4_CYNCS</name>
<evidence type="ECO:0000256" key="1">
    <source>
        <dbReference type="SAM" id="MobiDB-lite"/>
    </source>
</evidence>
<sequence length="149" mass="17086">MEDNEDFSTEFDVPPFPSPSDITFPSFIPPSEEETSKKRKRTTELSKMVEATKNSIDEATTQMKRLALVISDSTPEMDGLREELSGLGLGLIEIIQMGGHGRSNRRFWCPGEGDNEYRRKIARFNVLGEIKILFELEWMAGRPRFDKKR</sequence>
<gene>
    <name evidence="2" type="ORF">Ccrd_004271</name>
</gene>
<dbReference type="Gramene" id="KVH93676">
    <property type="protein sequence ID" value="KVH93676"/>
    <property type="gene ID" value="Ccrd_004271"/>
</dbReference>
<proteinExistence type="predicted"/>
<dbReference type="AlphaFoldDB" id="A0A103XMS4"/>
<dbReference type="Proteomes" id="UP000243975">
    <property type="component" value="Unassembled WGS sequence"/>
</dbReference>